<sequence length="84" mass="9041">MKKLLLFVLFFVGCEEPVIKGCMNNTACNYNADATLSIGCKFIVDDCGICGGTTFGNCSISDKAQLNSQELCESAEGIWITNCD</sequence>
<gene>
    <name evidence="1" type="ORF">METZ01_LOCUS153627</name>
</gene>
<name>A0A382AIF7_9ZZZZ</name>
<dbReference type="AlphaFoldDB" id="A0A382AIF7"/>
<organism evidence="1">
    <name type="scientific">marine metagenome</name>
    <dbReference type="NCBI Taxonomy" id="408172"/>
    <lineage>
        <taxon>unclassified sequences</taxon>
        <taxon>metagenomes</taxon>
        <taxon>ecological metagenomes</taxon>
    </lineage>
</organism>
<evidence type="ECO:0000313" key="1">
    <source>
        <dbReference type="EMBL" id="SVB00773.1"/>
    </source>
</evidence>
<protein>
    <submittedName>
        <fullName evidence="1">Uncharacterized protein</fullName>
    </submittedName>
</protein>
<reference evidence="1" key="1">
    <citation type="submission" date="2018-05" db="EMBL/GenBank/DDBJ databases">
        <authorList>
            <person name="Lanie J.A."/>
            <person name="Ng W.-L."/>
            <person name="Kazmierczak K.M."/>
            <person name="Andrzejewski T.M."/>
            <person name="Davidsen T.M."/>
            <person name="Wayne K.J."/>
            <person name="Tettelin H."/>
            <person name="Glass J.I."/>
            <person name="Rusch D."/>
            <person name="Podicherti R."/>
            <person name="Tsui H.-C.T."/>
            <person name="Winkler M.E."/>
        </authorList>
    </citation>
    <scope>NUCLEOTIDE SEQUENCE</scope>
</reference>
<proteinExistence type="predicted"/>
<accession>A0A382AIF7</accession>
<dbReference type="EMBL" id="UINC01025351">
    <property type="protein sequence ID" value="SVB00773.1"/>
    <property type="molecule type" value="Genomic_DNA"/>
</dbReference>